<organism evidence="2 3">
    <name type="scientific">Sphingobacterium allocomposti</name>
    <dbReference type="NCBI Taxonomy" id="415956"/>
    <lineage>
        <taxon>Bacteria</taxon>
        <taxon>Pseudomonadati</taxon>
        <taxon>Bacteroidota</taxon>
        <taxon>Sphingobacteriia</taxon>
        <taxon>Sphingobacteriales</taxon>
        <taxon>Sphingobacteriaceae</taxon>
        <taxon>Sphingobacterium</taxon>
    </lineage>
</organism>
<evidence type="ECO:0000256" key="1">
    <source>
        <dbReference type="SAM" id="SignalP"/>
    </source>
</evidence>
<dbReference type="OrthoDB" id="674886at2"/>
<evidence type="ECO:0008006" key="4">
    <source>
        <dbReference type="Google" id="ProtNLM"/>
    </source>
</evidence>
<dbReference type="EMBL" id="VNHX01000002">
    <property type="protein sequence ID" value="TYP97676.1"/>
    <property type="molecule type" value="Genomic_DNA"/>
</dbReference>
<reference evidence="2 3" key="1">
    <citation type="submission" date="2019-07" db="EMBL/GenBank/DDBJ databases">
        <title>Genomic Encyclopedia of Archaeal and Bacterial Type Strains, Phase II (KMG-II): from individual species to whole genera.</title>
        <authorList>
            <person name="Goeker M."/>
        </authorList>
    </citation>
    <scope>NUCLEOTIDE SEQUENCE [LARGE SCALE GENOMIC DNA]</scope>
    <source>
        <strain evidence="2 3">DSM 18850</strain>
    </source>
</reference>
<name>A0A5S5DRM7_9SPHI</name>
<protein>
    <recommendedName>
        <fullName evidence="4">DUF5018 domain-containing protein</fullName>
    </recommendedName>
</protein>
<sequence>MMNKTFTYLSILFIGLVLASCTKEEDLAPLPQDKILEYRVDNVPTGTSLYGAIDQNEGTITLYVPFYLGLELIDADIKVSPGAKLQEAIQPIPVDTKGQTYTVIAADGTTNTYKLQIVPQNTPQLEVVWGIYNYPATQPSAYPLQVLPTIYGNFYSNNIALVDVRLTSRRTGKEVQLNTRAERAALSPVTGENYKYSLSSIPIPKDVDTGYNDVQIDFLGHRATLADPVNIQYRAPRINYAAGTAAQQGGEVVFKATPQYLILDPTSVKATDTETGKVYDLSIVKYDMESITLKIPDDFPVGMPTSILIFETMYKDWPATSERTYMNVSPK</sequence>
<feature type="chain" id="PRO_5024278871" description="DUF5018 domain-containing protein" evidence="1">
    <location>
        <begin position="20"/>
        <end position="331"/>
    </location>
</feature>
<evidence type="ECO:0000313" key="2">
    <source>
        <dbReference type="EMBL" id="TYP97676.1"/>
    </source>
</evidence>
<keyword evidence="1" id="KW-0732">Signal</keyword>
<evidence type="ECO:0000313" key="3">
    <source>
        <dbReference type="Proteomes" id="UP000325105"/>
    </source>
</evidence>
<dbReference type="PROSITE" id="PS51257">
    <property type="entry name" value="PROKAR_LIPOPROTEIN"/>
    <property type="match status" value="1"/>
</dbReference>
<keyword evidence="3" id="KW-1185">Reference proteome</keyword>
<dbReference type="AlphaFoldDB" id="A0A5S5DRM7"/>
<feature type="signal peptide" evidence="1">
    <location>
        <begin position="1"/>
        <end position="19"/>
    </location>
</feature>
<dbReference type="Gene3D" id="2.60.40.2340">
    <property type="match status" value="1"/>
</dbReference>
<dbReference type="Proteomes" id="UP000325105">
    <property type="component" value="Unassembled WGS sequence"/>
</dbReference>
<accession>A0A5S5DRM7</accession>
<gene>
    <name evidence="2" type="ORF">BC792_10298</name>
</gene>
<proteinExistence type="predicted"/>
<dbReference type="RefSeq" id="WP_148907333.1">
    <property type="nucleotide sequence ID" value="NZ_VNHX01000002.1"/>
</dbReference>
<comment type="caution">
    <text evidence="2">The sequence shown here is derived from an EMBL/GenBank/DDBJ whole genome shotgun (WGS) entry which is preliminary data.</text>
</comment>